<reference evidence="3" key="1">
    <citation type="submission" date="2017-08" db="EMBL/GenBank/DDBJ databases">
        <authorList>
            <person name="Huang Z."/>
        </authorList>
    </citation>
    <scope>NUCLEOTIDE SEQUENCE [LARGE SCALE GENOMIC DNA]</scope>
    <source>
        <strain evidence="3">SA5d-4</strain>
    </source>
</reference>
<evidence type="ECO:0000313" key="2">
    <source>
        <dbReference type="EMBL" id="OZM56176.1"/>
    </source>
</evidence>
<dbReference type="InterPro" id="IPR003425">
    <property type="entry name" value="CCB3/YggT"/>
</dbReference>
<dbReference type="AlphaFoldDB" id="A0A263BSL4"/>
<dbReference type="Proteomes" id="UP000217083">
    <property type="component" value="Unassembled WGS sequence"/>
</dbReference>
<keyword evidence="3" id="KW-1185">Reference proteome</keyword>
<sequence length="97" mass="10907">MKFSKNMMITGVHTILAIAELVLGFRIILKLFGANENAPFVNWVYQTSEPLLYPFKGIFPSPKLDGSFVLEFSALFALLVYSLLAFAITQIIEKFNS</sequence>
<dbReference type="Pfam" id="PF02325">
    <property type="entry name" value="CCB3_YggT"/>
    <property type="match status" value="1"/>
</dbReference>
<accession>A0A263BSL4</accession>
<evidence type="ECO:0000313" key="3">
    <source>
        <dbReference type="Proteomes" id="UP000217083"/>
    </source>
</evidence>
<keyword evidence="1" id="KW-0812">Transmembrane</keyword>
<name>A0A263BSL4_9BACI</name>
<reference evidence="2 3" key="2">
    <citation type="submission" date="2017-09" db="EMBL/GenBank/DDBJ databases">
        <title>Bacillus patelloidae sp. nov., isolated from the intestinal tract of a marine limpet.</title>
        <authorList>
            <person name="Liu R."/>
            <person name="Dong C."/>
            <person name="Shao Z."/>
        </authorList>
    </citation>
    <scope>NUCLEOTIDE SEQUENCE [LARGE SCALE GENOMIC DNA]</scope>
    <source>
        <strain evidence="2 3">SA5d-4</strain>
    </source>
</reference>
<proteinExistence type="predicted"/>
<keyword evidence="1" id="KW-1133">Transmembrane helix</keyword>
<dbReference type="RefSeq" id="WP_094926108.1">
    <property type="nucleotide sequence ID" value="NZ_NPIA01000008.1"/>
</dbReference>
<dbReference type="EMBL" id="NPIA01000008">
    <property type="protein sequence ID" value="OZM56176.1"/>
    <property type="molecule type" value="Genomic_DNA"/>
</dbReference>
<evidence type="ECO:0000256" key="1">
    <source>
        <dbReference type="SAM" id="Phobius"/>
    </source>
</evidence>
<feature type="transmembrane region" description="Helical" evidence="1">
    <location>
        <begin position="72"/>
        <end position="92"/>
    </location>
</feature>
<keyword evidence="1" id="KW-0472">Membrane</keyword>
<organism evidence="2 3">
    <name type="scientific">Lottiidibacillus patelloidae</name>
    <dbReference type="NCBI Taxonomy" id="2670334"/>
    <lineage>
        <taxon>Bacteria</taxon>
        <taxon>Bacillati</taxon>
        <taxon>Bacillota</taxon>
        <taxon>Bacilli</taxon>
        <taxon>Bacillales</taxon>
        <taxon>Bacillaceae</taxon>
        <taxon>Lottiidibacillus</taxon>
    </lineage>
</organism>
<evidence type="ECO:0008006" key="4">
    <source>
        <dbReference type="Google" id="ProtNLM"/>
    </source>
</evidence>
<protein>
    <recommendedName>
        <fullName evidence="4">YggT family protein</fullName>
    </recommendedName>
</protein>
<dbReference type="GO" id="GO:0016020">
    <property type="term" value="C:membrane"/>
    <property type="evidence" value="ECO:0007669"/>
    <property type="project" value="InterPro"/>
</dbReference>
<comment type="caution">
    <text evidence="2">The sequence shown here is derived from an EMBL/GenBank/DDBJ whole genome shotgun (WGS) entry which is preliminary data.</text>
</comment>
<gene>
    <name evidence="2" type="ORF">CIB95_13825</name>
</gene>